<gene>
    <name evidence="2" type="ORF">CRG98_008687</name>
</gene>
<evidence type="ECO:0000256" key="1">
    <source>
        <dbReference type="SAM" id="MobiDB-lite"/>
    </source>
</evidence>
<proteinExistence type="predicted"/>
<evidence type="ECO:0000313" key="2">
    <source>
        <dbReference type="EMBL" id="PKI70954.1"/>
    </source>
</evidence>
<comment type="caution">
    <text evidence="2">The sequence shown here is derived from an EMBL/GenBank/DDBJ whole genome shotgun (WGS) entry which is preliminary data.</text>
</comment>
<keyword evidence="3" id="KW-1185">Reference proteome</keyword>
<feature type="compositionally biased region" description="Basic and acidic residues" evidence="1">
    <location>
        <begin position="53"/>
        <end position="64"/>
    </location>
</feature>
<evidence type="ECO:0000313" key="3">
    <source>
        <dbReference type="Proteomes" id="UP000233551"/>
    </source>
</evidence>
<sequence>MTGKARNLERRGLGRVRLRQGNPRPSPCYRGREDPWSTRSPRAVFSLKSCDSRTIRNDVRDPPKPESGQGAFGQSPLGMADSSVTSFGVPVGLFIIPKLILGIVRNYASF</sequence>
<feature type="region of interest" description="Disordered" evidence="1">
    <location>
        <begin position="53"/>
        <end position="77"/>
    </location>
</feature>
<protein>
    <submittedName>
        <fullName evidence="2">Uncharacterized protein</fullName>
    </submittedName>
</protein>
<feature type="compositionally biased region" description="Basic and acidic residues" evidence="1">
    <location>
        <begin position="1"/>
        <end position="12"/>
    </location>
</feature>
<accession>A0A2I0KR31</accession>
<feature type="region of interest" description="Disordered" evidence="1">
    <location>
        <begin position="1"/>
        <end position="40"/>
    </location>
</feature>
<organism evidence="2 3">
    <name type="scientific">Punica granatum</name>
    <name type="common">Pomegranate</name>
    <dbReference type="NCBI Taxonomy" id="22663"/>
    <lineage>
        <taxon>Eukaryota</taxon>
        <taxon>Viridiplantae</taxon>
        <taxon>Streptophyta</taxon>
        <taxon>Embryophyta</taxon>
        <taxon>Tracheophyta</taxon>
        <taxon>Spermatophyta</taxon>
        <taxon>Magnoliopsida</taxon>
        <taxon>eudicotyledons</taxon>
        <taxon>Gunneridae</taxon>
        <taxon>Pentapetalae</taxon>
        <taxon>rosids</taxon>
        <taxon>malvids</taxon>
        <taxon>Myrtales</taxon>
        <taxon>Lythraceae</taxon>
        <taxon>Punica</taxon>
    </lineage>
</organism>
<name>A0A2I0KR31_PUNGR</name>
<reference evidence="2 3" key="1">
    <citation type="submission" date="2017-11" db="EMBL/GenBank/DDBJ databases">
        <title>De-novo sequencing of pomegranate (Punica granatum L.) genome.</title>
        <authorList>
            <person name="Akparov Z."/>
            <person name="Amiraslanov A."/>
            <person name="Hajiyeva S."/>
            <person name="Abbasov M."/>
            <person name="Kaur K."/>
            <person name="Hamwieh A."/>
            <person name="Solovyev V."/>
            <person name="Salamov A."/>
            <person name="Braich B."/>
            <person name="Kosarev P."/>
            <person name="Mahmoud A."/>
            <person name="Hajiyev E."/>
            <person name="Babayeva S."/>
            <person name="Izzatullayeva V."/>
            <person name="Mammadov A."/>
            <person name="Mammadov A."/>
            <person name="Sharifova S."/>
            <person name="Ojaghi J."/>
            <person name="Eynullazada K."/>
            <person name="Bayramov B."/>
            <person name="Abdulazimova A."/>
            <person name="Shahmuradov I."/>
        </authorList>
    </citation>
    <scope>NUCLEOTIDE SEQUENCE [LARGE SCALE GENOMIC DNA]</scope>
    <source>
        <strain evidence="3">cv. AG2017</strain>
        <tissue evidence="2">Leaf</tissue>
    </source>
</reference>
<dbReference type="EMBL" id="PGOL01000414">
    <property type="protein sequence ID" value="PKI70954.1"/>
    <property type="molecule type" value="Genomic_DNA"/>
</dbReference>
<dbReference type="AlphaFoldDB" id="A0A2I0KR31"/>
<dbReference type="Proteomes" id="UP000233551">
    <property type="component" value="Unassembled WGS sequence"/>
</dbReference>